<dbReference type="EMBL" id="JAICCE010000002">
    <property type="protein sequence ID" value="KAG9281226.1"/>
    <property type="molecule type" value="Genomic_DNA"/>
</dbReference>
<gene>
    <name evidence="2" type="ORF">AMEX_G4015</name>
</gene>
<proteinExistence type="predicted"/>
<accession>A0A8T2MI96</accession>
<keyword evidence="1" id="KW-0732">Signal</keyword>
<dbReference type="InterPro" id="IPR009079">
    <property type="entry name" value="4_helix_cytokine-like_core"/>
</dbReference>
<evidence type="ECO:0000313" key="2">
    <source>
        <dbReference type="EMBL" id="KAG9281226.1"/>
    </source>
</evidence>
<reference evidence="2 3" key="1">
    <citation type="submission" date="2021-07" db="EMBL/GenBank/DDBJ databases">
        <authorList>
            <person name="Imarazene B."/>
            <person name="Zahm M."/>
            <person name="Klopp C."/>
            <person name="Cabau C."/>
            <person name="Beille S."/>
            <person name="Jouanno E."/>
            <person name="Castinel A."/>
            <person name="Lluch J."/>
            <person name="Gil L."/>
            <person name="Kuchtly C."/>
            <person name="Lopez Roques C."/>
            <person name="Donnadieu C."/>
            <person name="Parrinello H."/>
            <person name="Journot L."/>
            <person name="Du K."/>
            <person name="Schartl M."/>
            <person name="Retaux S."/>
            <person name="Guiguen Y."/>
        </authorList>
    </citation>
    <scope>NUCLEOTIDE SEQUENCE [LARGE SCALE GENOMIC DNA]</scope>
    <source>
        <strain evidence="2">Pach_M1</strain>
        <tissue evidence="2">Testis</tissue>
    </source>
</reference>
<organism evidence="2 3">
    <name type="scientific">Astyanax mexicanus</name>
    <name type="common">Blind cave fish</name>
    <name type="synonym">Astyanax fasciatus mexicanus</name>
    <dbReference type="NCBI Taxonomy" id="7994"/>
    <lineage>
        <taxon>Eukaryota</taxon>
        <taxon>Metazoa</taxon>
        <taxon>Chordata</taxon>
        <taxon>Craniata</taxon>
        <taxon>Vertebrata</taxon>
        <taxon>Euteleostomi</taxon>
        <taxon>Actinopterygii</taxon>
        <taxon>Neopterygii</taxon>
        <taxon>Teleostei</taxon>
        <taxon>Ostariophysi</taxon>
        <taxon>Characiformes</taxon>
        <taxon>Characoidei</taxon>
        <taxon>Acestrorhamphidae</taxon>
        <taxon>Acestrorhamphinae</taxon>
        <taxon>Astyanax</taxon>
    </lineage>
</organism>
<comment type="caution">
    <text evidence="2">The sequence shown here is derived from an EMBL/GenBank/DDBJ whole genome shotgun (WGS) entry which is preliminary data.</text>
</comment>
<dbReference type="AlphaFoldDB" id="A0A8T2MI96"/>
<name>A0A8T2MI96_ASTMX</name>
<sequence length="137" mass="15378">MKTLALVLLFIAADATAAPTTTTASEKNLQHVILKEIIHSVKHLNSTLEDKVKKMMVLQAVTHGHCTHENLCKAATVLQELSAETLGLEEKNWLLPRQLVAYTRNIQCKSPAPDHQIQLQDLLQNIHYCAQKMFTKL</sequence>
<protein>
    <recommendedName>
        <fullName evidence="4">Interleukin-4</fullName>
    </recommendedName>
</protein>
<feature type="chain" id="PRO_5035765252" description="Interleukin-4" evidence="1">
    <location>
        <begin position="18"/>
        <end position="137"/>
    </location>
</feature>
<evidence type="ECO:0000256" key="1">
    <source>
        <dbReference type="SAM" id="SignalP"/>
    </source>
</evidence>
<evidence type="ECO:0008006" key="4">
    <source>
        <dbReference type="Google" id="ProtNLM"/>
    </source>
</evidence>
<evidence type="ECO:0000313" key="3">
    <source>
        <dbReference type="Proteomes" id="UP000752171"/>
    </source>
</evidence>
<dbReference type="Gene3D" id="1.20.1250.10">
    <property type="match status" value="1"/>
</dbReference>
<dbReference type="Proteomes" id="UP000752171">
    <property type="component" value="Unassembled WGS sequence"/>
</dbReference>
<feature type="signal peptide" evidence="1">
    <location>
        <begin position="1"/>
        <end position="17"/>
    </location>
</feature>